<organism evidence="1 2">
    <name type="scientific">Polaribacter aestuariivivens</name>
    <dbReference type="NCBI Taxonomy" id="2304626"/>
    <lineage>
        <taxon>Bacteria</taxon>
        <taxon>Pseudomonadati</taxon>
        <taxon>Bacteroidota</taxon>
        <taxon>Flavobacteriia</taxon>
        <taxon>Flavobacteriales</taxon>
        <taxon>Flavobacteriaceae</taxon>
    </lineage>
</organism>
<dbReference type="EMBL" id="VANR01000001">
    <property type="protein sequence ID" value="TMM32193.1"/>
    <property type="molecule type" value="Genomic_DNA"/>
</dbReference>
<name>A0A5S3NAH0_9FLAO</name>
<gene>
    <name evidence="1" type="ORF">FDT66_01640</name>
</gene>
<protein>
    <submittedName>
        <fullName evidence="1">Uncharacterized protein</fullName>
    </submittedName>
</protein>
<evidence type="ECO:0000313" key="1">
    <source>
        <dbReference type="EMBL" id="TMM32193.1"/>
    </source>
</evidence>
<accession>A0A5S3NAH0</accession>
<dbReference type="AlphaFoldDB" id="A0A5S3NAH0"/>
<dbReference type="OrthoDB" id="1189697at2"/>
<evidence type="ECO:0000313" key="2">
    <source>
        <dbReference type="Proteomes" id="UP000307140"/>
    </source>
</evidence>
<dbReference type="RefSeq" id="WP_138534405.1">
    <property type="nucleotide sequence ID" value="NZ_VANR01000001.1"/>
</dbReference>
<proteinExistence type="predicted"/>
<sequence>MKKGILIILFSIISINFSQSQDKIKFKPGIKLIENNFKTEYINPESILFVFNVVGCEANYYVDLAKNLKKRFKKSNTKVKFNYEINTTLEIEQIPKKKYSKNDFELICFVSTSNMNSWDNHLIEKRKQNYNLNLIFEKISTKENIGKITLNINSYYTIITQNKNSSKLLCELIT</sequence>
<comment type="caution">
    <text evidence="1">The sequence shown here is derived from an EMBL/GenBank/DDBJ whole genome shotgun (WGS) entry which is preliminary data.</text>
</comment>
<dbReference type="Proteomes" id="UP000307140">
    <property type="component" value="Unassembled WGS sequence"/>
</dbReference>
<keyword evidence="2" id="KW-1185">Reference proteome</keyword>
<reference evidence="1 2" key="1">
    <citation type="submission" date="2019-05" db="EMBL/GenBank/DDBJ databases">
        <title>Polaribacter aestuariivivens sp. nov., isolated from a tidal flat.</title>
        <authorList>
            <person name="Yoon J.-H."/>
        </authorList>
    </citation>
    <scope>NUCLEOTIDE SEQUENCE [LARGE SCALE GENOMIC DNA]</scope>
    <source>
        <strain evidence="1 2">DBTF-3</strain>
    </source>
</reference>